<reference evidence="1 2" key="1">
    <citation type="submission" date="2018-08" db="EMBL/GenBank/DDBJ databases">
        <title>Genomic investigation of the strawberry pathogen Phytophthora fragariae indicates pathogenicity is determined by transcriptional variation in three key races.</title>
        <authorList>
            <person name="Adams T.M."/>
            <person name="Armitage A.D."/>
            <person name="Sobczyk M.K."/>
            <person name="Bates H.J."/>
            <person name="Dunwell J.M."/>
            <person name="Nellist C.F."/>
            <person name="Harrison R.J."/>
        </authorList>
    </citation>
    <scope>NUCLEOTIDE SEQUENCE [LARGE SCALE GENOMIC DNA]</scope>
    <source>
        <strain evidence="1 2">NOV-27</strain>
    </source>
</reference>
<sequence length="79" mass="8748">MPLAAWRHWLAARHRRRGTGWRQDFAATLAGGETLAARHWRRDTERRRDTGGETLSGDALGGGVLAGRRGTGWVAARKN</sequence>
<evidence type="ECO:0000313" key="2">
    <source>
        <dbReference type="Proteomes" id="UP000433483"/>
    </source>
</evidence>
<gene>
    <name evidence="1" type="ORF">PF005_g9627</name>
</gene>
<organism evidence="1 2">
    <name type="scientific">Phytophthora fragariae</name>
    <dbReference type="NCBI Taxonomy" id="53985"/>
    <lineage>
        <taxon>Eukaryota</taxon>
        <taxon>Sar</taxon>
        <taxon>Stramenopiles</taxon>
        <taxon>Oomycota</taxon>
        <taxon>Peronosporomycetes</taxon>
        <taxon>Peronosporales</taxon>
        <taxon>Peronosporaceae</taxon>
        <taxon>Phytophthora</taxon>
    </lineage>
</organism>
<comment type="caution">
    <text evidence="1">The sequence shown here is derived from an EMBL/GenBank/DDBJ whole genome shotgun (WGS) entry which is preliminary data.</text>
</comment>
<name>A0A6A3YAZ2_9STRA</name>
<protein>
    <submittedName>
        <fullName evidence="1">Uncharacterized protein</fullName>
    </submittedName>
</protein>
<dbReference type="EMBL" id="QXGB01000439">
    <property type="protein sequence ID" value="KAE9214930.1"/>
    <property type="molecule type" value="Genomic_DNA"/>
</dbReference>
<accession>A0A6A3YAZ2</accession>
<proteinExistence type="predicted"/>
<dbReference type="Proteomes" id="UP000433483">
    <property type="component" value="Unassembled WGS sequence"/>
</dbReference>
<keyword evidence="2" id="KW-1185">Reference proteome</keyword>
<evidence type="ECO:0000313" key="1">
    <source>
        <dbReference type="EMBL" id="KAE9214930.1"/>
    </source>
</evidence>
<dbReference type="AlphaFoldDB" id="A0A6A3YAZ2"/>